<organism evidence="1">
    <name type="scientific">[Clostridium] nexile</name>
    <dbReference type="NCBI Taxonomy" id="29361"/>
    <lineage>
        <taxon>Bacteria</taxon>
        <taxon>Bacillati</taxon>
        <taxon>Bacillota</taxon>
        <taxon>Clostridia</taxon>
        <taxon>Lachnospirales</taxon>
        <taxon>Lachnospiraceae</taxon>
        <taxon>Tyzzerella</taxon>
    </lineage>
</organism>
<sequence length="190" mass="21899">MLQEYGHKGDARSTRGLDMFCDEDSGFHIASDSEGYMWEEDIEFFEHEGVRLPPNWSYGDVEELLRSIEVKVCWVPWLVVVGGEARVQLRVVLDGYYGRGSETTMECLSDIGREVAIQMEQERPDLYLLFEHWGGGIWTYDEFAISCLMPLEAGLEAFIEVYDWLDGFWERIKTIACENIPGFLKDCEGI</sequence>
<dbReference type="AlphaFoldDB" id="A0A6N2V4Q6"/>
<protein>
    <submittedName>
        <fullName evidence="1">Uncharacterized protein</fullName>
    </submittedName>
</protein>
<dbReference type="EMBL" id="CACRTG010000021">
    <property type="protein sequence ID" value="VYT23361.1"/>
    <property type="molecule type" value="Genomic_DNA"/>
</dbReference>
<reference evidence="1" key="1">
    <citation type="submission" date="2019-11" db="EMBL/GenBank/DDBJ databases">
        <authorList>
            <person name="Feng L."/>
        </authorList>
    </citation>
    <scope>NUCLEOTIDE SEQUENCE</scope>
    <source>
        <strain evidence="1">CnexileLFYP112</strain>
    </source>
</reference>
<proteinExistence type="predicted"/>
<name>A0A6N2V4Q6_9FIRM</name>
<gene>
    <name evidence="1" type="ORF">CNLFYP112_02392</name>
</gene>
<accession>A0A6N2V4Q6</accession>
<evidence type="ECO:0000313" key="1">
    <source>
        <dbReference type="EMBL" id="VYT23361.1"/>
    </source>
</evidence>